<accession>A0A2A9E9R1</accession>
<organism evidence="2 3">
    <name type="scientific">Flavimobilis soli</name>
    <dbReference type="NCBI Taxonomy" id="442709"/>
    <lineage>
        <taxon>Bacteria</taxon>
        <taxon>Bacillati</taxon>
        <taxon>Actinomycetota</taxon>
        <taxon>Actinomycetes</taxon>
        <taxon>Micrococcales</taxon>
        <taxon>Jonesiaceae</taxon>
        <taxon>Flavimobilis</taxon>
    </lineage>
</organism>
<reference evidence="2 3" key="1">
    <citation type="submission" date="2017-10" db="EMBL/GenBank/DDBJ databases">
        <title>Sequencing the genomes of 1000 actinobacteria strains.</title>
        <authorList>
            <person name="Klenk H.-P."/>
        </authorList>
    </citation>
    <scope>NUCLEOTIDE SEQUENCE [LARGE SCALE GENOMIC DNA]</scope>
    <source>
        <strain evidence="2 3">DSM 21574</strain>
    </source>
</reference>
<feature type="transmembrane region" description="Helical" evidence="1">
    <location>
        <begin position="49"/>
        <end position="68"/>
    </location>
</feature>
<dbReference type="OrthoDB" id="9982230at2"/>
<evidence type="ECO:0000256" key="1">
    <source>
        <dbReference type="SAM" id="Phobius"/>
    </source>
</evidence>
<comment type="caution">
    <text evidence="2">The sequence shown here is derived from an EMBL/GenBank/DDBJ whole genome shotgun (WGS) entry which is preliminary data.</text>
</comment>
<dbReference type="AlphaFoldDB" id="A0A2A9E9R1"/>
<evidence type="ECO:0000313" key="3">
    <source>
        <dbReference type="Proteomes" id="UP000221394"/>
    </source>
</evidence>
<dbReference type="Proteomes" id="UP000221394">
    <property type="component" value="Unassembled WGS sequence"/>
</dbReference>
<name>A0A2A9E9R1_9MICO</name>
<evidence type="ECO:0000313" key="2">
    <source>
        <dbReference type="EMBL" id="PFG35573.1"/>
    </source>
</evidence>
<proteinExistence type="predicted"/>
<keyword evidence="1" id="KW-1133">Transmembrane helix</keyword>
<feature type="transmembrane region" description="Helical" evidence="1">
    <location>
        <begin position="18"/>
        <end position="37"/>
    </location>
</feature>
<protein>
    <submittedName>
        <fullName evidence="2">Uncharacterized protein</fullName>
    </submittedName>
</protein>
<sequence>MDQHDHDAIDGANAPVPAAFSALFFLVTMAIFVAGFWGMAEGFSQENGLFFSAGLLASCLAVAIAIHAKRD</sequence>
<keyword evidence="3" id="KW-1185">Reference proteome</keyword>
<keyword evidence="1" id="KW-0812">Transmembrane</keyword>
<keyword evidence="1" id="KW-0472">Membrane</keyword>
<dbReference type="RefSeq" id="WP_098456859.1">
    <property type="nucleotide sequence ID" value="NZ_PDJH01000001.1"/>
</dbReference>
<dbReference type="EMBL" id="PDJH01000001">
    <property type="protein sequence ID" value="PFG35573.1"/>
    <property type="molecule type" value="Genomic_DNA"/>
</dbReference>
<gene>
    <name evidence="2" type="ORF">ATL41_0268</name>
</gene>